<protein>
    <submittedName>
        <fullName evidence="2">Uncharacterized protein</fullName>
    </submittedName>
</protein>
<dbReference type="OrthoDB" id="8916394at2759"/>
<keyword evidence="3" id="KW-1185">Reference proteome</keyword>
<feature type="non-terminal residue" evidence="2">
    <location>
        <position position="107"/>
    </location>
</feature>
<evidence type="ECO:0000313" key="3">
    <source>
        <dbReference type="Proteomes" id="UP000824540"/>
    </source>
</evidence>
<sequence length="107" mass="11193">MGRLACLLCLSCLALRYTAGGDVCVSGHDSGPVFEGQPYNVLFPEGLTDEPLNGTDVPVGEDSRYTLVAGNLLISSPQPARDAGSYQCLATNRCGTVLSQPANLKFG</sequence>
<dbReference type="InterPro" id="IPR036179">
    <property type="entry name" value="Ig-like_dom_sf"/>
</dbReference>
<keyword evidence="1" id="KW-0732">Signal</keyword>
<dbReference type="EMBL" id="JAFBMS010000051">
    <property type="protein sequence ID" value="KAG9339728.1"/>
    <property type="molecule type" value="Genomic_DNA"/>
</dbReference>
<gene>
    <name evidence="2" type="ORF">JZ751_023375</name>
</gene>
<comment type="caution">
    <text evidence="2">The sequence shown here is derived from an EMBL/GenBank/DDBJ whole genome shotgun (WGS) entry which is preliminary data.</text>
</comment>
<accession>A0A8T2NQ94</accession>
<dbReference type="Gene3D" id="2.60.40.10">
    <property type="entry name" value="Immunoglobulins"/>
    <property type="match status" value="1"/>
</dbReference>
<dbReference type="SUPFAM" id="SSF48726">
    <property type="entry name" value="Immunoglobulin"/>
    <property type="match status" value="1"/>
</dbReference>
<feature type="signal peptide" evidence="1">
    <location>
        <begin position="1"/>
        <end position="20"/>
    </location>
</feature>
<evidence type="ECO:0000256" key="1">
    <source>
        <dbReference type="SAM" id="SignalP"/>
    </source>
</evidence>
<reference evidence="2" key="1">
    <citation type="thesis" date="2021" institute="BYU ScholarsArchive" country="Provo, UT, USA">
        <title>Applications of and Algorithms for Genome Assembly and Genomic Analyses with an Emphasis on Marine Teleosts.</title>
        <authorList>
            <person name="Pickett B.D."/>
        </authorList>
    </citation>
    <scope>NUCLEOTIDE SEQUENCE</scope>
    <source>
        <strain evidence="2">HI-2016</strain>
    </source>
</reference>
<dbReference type="AlphaFoldDB" id="A0A8T2NQ94"/>
<feature type="chain" id="PRO_5035738124" evidence="1">
    <location>
        <begin position="21"/>
        <end position="107"/>
    </location>
</feature>
<dbReference type="Proteomes" id="UP000824540">
    <property type="component" value="Unassembled WGS sequence"/>
</dbReference>
<organism evidence="2 3">
    <name type="scientific">Albula glossodonta</name>
    <name type="common">roundjaw bonefish</name>
    <dbReference type="NCBI Taxonomy" id="121402"/>
    <lineage>
        <taxon>Eukaryota</taxon>
        <taxon>Metazoa</taxon>
        <taxon>Chordata</taxon>
        <taxon>Craniata</taxon>
        <taxon>Vertebrata</taxon>
        <taxon>Euteleostomi</taxon>
        <taxon>Actinopterygii</taxon>
        <taxon>Neopterygii</taxon>
        <taxon>Teleostei</taxon>
        <taxon>Albuliformes</taxon>
        <taxon>Albulidae</taxon>
        <taxon>Albula</taxon>
    </lineage>
</organism>
<name>A0A8T2NQ94_9TELE</name>
<evidence type="ECO:0000313" key="2">
    <source>
        <dbReference type="EMBL" id="KAG9339728.1"/>
    </source>
</evidence>
<dbReference type="InterPro" id="IPR013783">
    <property type="entry name" value="Ig-like_fold"/>
</dbReference>
<proteinExistence type="predicted"/>